<dbReference type="EMBL" id="NPEF02000001">
    <property type="protein sequence ID" value="MDV6234097.1"/>
    <property type="molecule type" value="Genomic_DNA"/>
</dbReference>
<sequence>MNKSIRIVPRIQVYDFPHRGIRNALSIWILETGKTDFQNQDEWKRLTDLCFEVFRLLEIHARDEENVSLSRLSDIDPSYSEKDVRTHVQLENRVSEIKGILGAIEGSDPDSRNESKTEFYNSIIRFQTAYLSHMEEEETQTQSYLWKEFSDSQLEDHRKEIMASLSKEDLRLWIRYVAPTLPSEEREKFESVTRKLLS</sequence>
<reference evidence="1" key="3">
    <citation type="submission" date="2023-10" db="EMBL/GenBank/DDBJ databases">
        <authorList>
            <person name="Picardeau M."/>
            <person name="Thibeaux R."/>
        </authorList>
    </citation>
    <scope>NUCLEOTIDE SEQUENCE</scope>
    <source>
        <strain evidence="1">ATI7-C-A5</strain>
    </source>
</reference>
<evidence type="ECO:0000313" key="1">
    <source>
        <dbReference type="EMBL" id="MDV6234097.1"/>
    </source>
</evidence>
<accession>A0A2N0BHA7</accession>
<evidence type="ECO:0000313" key="2">
    <source>
        <dbReference type="EMBL" id="PJZ92050.1"/>
    </source>
</evidence>
<reference evidence="1 3" key="2">
    <citation type="journal article" date="2018" name="Microb. Genom.">
        <title>Deciphering the unexplored Leptospira diversity from soils uncovers genomic evolution to virulence.</title>
        <authorList>
            <person name="Thibeaux R."/>
            <person name="Iraola G."/>
            <person name="Ferres I."/>
            <person name="Bierque E."/>
            <person name="Girault D."/>
            <person name="Soupe-Gilbert M.E."/>
            <person name="Picardeau M."/>
            <person name="Goarant C."/>
        </authorList>
    </citation>
    <scope>NUCLEOTIDE SEQUENCE [LARGE SCALE GENOMIC DNA]</scope>
    <source>
        <strain evidence="1 3">ATI7-C-A5</strain>
    </source>
</reference>
<proteinExistence type="predicted"/>
<gene>
    <name evidence="1" type="ORF">CH379_000425</name>
    <name evidence="2" type="ORF">CH379_15345</name>
</gene>
<accession>A0A2N0B683</accession>
<comment type="caution">
    <text evidence="2">The sequence shown here is derived from an EMBL/GenBank/DDBJ whole genome shotgun (WGS) entry which is preliminary data.</text>
</comment>
<dbReference type="RefSeq" id="WP_100747924.1">
    <property type="nucleotide sequence ID" value="NZ_NPEF02000001.1"/>
</dbReference>
<name>A0A2N0BHA7_9LEPT</name>
<organism evidence="2">
    <name type="scientific">Leptospira ellisii</name>
    <dbReference type="NCBI Taxonomy" id="2023197"/>
    <lineage>
        <taxon>Bacteria</taxon>
        <taxon>Pseudomonadati</taxon>
        <taxon>Spirochaetota</taxon>
        <taxon>Spirochaetia</taxon>
        <taxon>Leptospirales</taxon>
        <taxon>Leptospiraceae</taxon>
        <taxon>Leptospira</taxon>
    </lineage>
</organism>
<dbReference type="Proteomes" id="UP000232122">
    <property type="component" value="Unassembled WGS sequence"/>
</dbReference>
<reference evidence="2" key="1">
    <citation type="submission" date="2017-07" db="EMBL/GenBank/DDBJ databases">
        <title>Leptospira spp. isolated from tropical soils.</title>
        <authorList>
            <person name="Thibeaux R."/>
            <person name="Iraola G."/>
            <person name="Ferres I."/>
            <person name="Bierque E."/>
            <person name="Girault D."/>
            <person name="Soupe-Gilbert M.-E."/>
            <person name="Picardeau M."/>
            <person name="Goarant C."/>
        </authorList>
    </citation>
    <scope>NUCLEOTIDE SEQUENCE [LARGE SCALE GENOMIC DNA]</scope>
    <source>
        <strain evidence="2">ATI7-C-A5</strain>
    </source>
</reference>
<evidence type="ECO:0000313" key="3">
    <source>
        <dbReference type="Proteomes" id="UP000232122"/>
    </source>
</evidence>
<dbReference type="Gene3D" id="1.20.120.520">
    <property type="entry name" value="nmb1532 protein domain like"/>
    <property type="match status" value="1"/>
</dbReference>
<dbReference type="AlphaFoldDB" id="A0A2N0BHA7"/>
<keyword evidence="3" id="KW-1185">Reference proteome</keyword>
<dbReference type="OrthoDB" id="342724at2"/>
<protein>
    <submittedName>
        <fullName evidence="1">Cation-binding protein</fullName>
    </submittedName>
</protein>
<dbReference type="EMBL" id="NPEF01000179">
    <property type="protein sequence ID" value="PJZ92050.1"/>
    <property type="molecule type" value="Genomic_DNA"/>
</dbReference>